<dbReference type="NCBIfam" id="TIGR00229">
    <property type="entry name" value="sensory_box"/>
    <property type="match status" value="1"/>
</dbReference>
<proteinExistence type="predicted"/>
<dbReference type="SUPFAM" id="SSF55785">
    <property type="entry name" value="PYP-like sensor domain (PAS domain)"/>
    <property type="match status" value="1"/>
</dbReference>
<dbReference type="EMBL" id="CP071060">
    <property type="protein sequence ID" value="QSI75712.1"/>
    <property type="molecule type" value="Genomic_DNA"/>
</dbReference>
<dbReference type="Proteomes" id="UP000663570">
    <property type="component" value="Chromosome"/>
</dbReference>
<keyword evidence="5" id="KW-1185">Reference proteome</keyword>
<feature type="domain" description="GGDEF" evidence="3">
    <location>
        <begin position="531"/>
        <end position="665"/>
    </location>
</feature>
<name>A0ABX7M1R6_9RHOO</name>
<evidence type="ECO:0000259" key="3">
    <source>
        <dbReference type="PROSITE" id="PS50887"/>
    </source>
</evidence>
<dbReference type="SUPFAM" id="SSF55073">
    <property type="entry name" value="Nucleotide cyclase"/>
    <property type="match status" value="1"/>
</dbReference>
<dbReference type="CDD" id="cd00130">
    <property type="entry name" value="PAS"/>
    <property type="match status" value="1"/>
</dbReference>
<evidence type="ECO:0000259" key="2">
    <source>
        <dbReference type="PROSITE" id="PS50112"/>
    </source>
</evidence>
<dbReference type="Gene3D" id="3.40.190.10">
    <property type="entry name" value="Periplasmic binding protein-like II"/>
    <property type="match status" value="2"/>
</dbReference>
<dbReference type="InterPro" id="IPR052155">
    <property type="entry name" value="Biofilm_reg_signaling"/>
</dbReference>
<dbReference type="Pfam" id="PF09084">
    <property type="entry name" value="NMT1"/>
    <property type="match status" value="1"/>
</dbReference>
<organism evidence="4 5">
    <name type="scientific">Niveibacterium microcysteis</name>
    <dbReference type="NCBI Taxonomy" id="2811415"/>
    <lineage>
        <taxon>Bacteria</taxon>
        <taxon>Pseudomonadati</taxon>
        <taxon>Pseudomonadota</taxon>
        <taxon>Betaproteobacteria</taxon>
        <taxon>Rhodocyclales</taxon>
        <taxon>Rhodocyclaceae</taxon>
        <taxon>Niveibacterium</taxon>
    </lineage>
</organism>
<dbReference type="SMART" id="SM00091">
    <property type="entry name" value="PAS"/>
    <property type="match status" value="1"/>
</dbReference>
<evidence type="ECO:0000256" key="1">
    <source>
        <dbReference type="SAM" id="Phobius"/>
    </source>
</evidence>
<dbReference type="SUPFAM" id="SSF53850">
    <property type="entry name" value="Periplasmic binding protein-like II"/>
    <property type="match status" value="1"/>
</dbReference>
<evidence type="ECO:0000313" key="5">
    <source>
        <dbReference type="Proteomes" id="UP000663570"/>
    </source>
</evidence>
<dbReference type="PANTHER" id="PTHR44757:SF2">
    <property type="entry name" value="BIOFILM ARCHITECTURE MAINTENANCE PROTEIN MBAA"/>
    <property type="match status" value="1"/>
</dbReference>
<dbReference type="Gene3D" id="3.30.70.270">
    <property type="match status" value="1"/>
</dbReference>
<dbReference type="InterPro" id="IPR000014">
    <property type="entry name" value="PAS"/>
</dbReference>
<dbReference type="InterPro" id="IPR013767">
    <property type="entry name" value="PAS_fold"/>
</dbReference>
<dbReference type="Pfam" id="PF00989">
    <property type="entry name" value="PAS"/>
    <property type="match status" value="1"/>
</dbReference>
<dbReference type="NCBIfam" id="TIGR00254">
    <property type="entry name" value="GGDEF"/>
    <property type="match status" value="1"/>
</dbReference>
<keyword evidence="1" id="KW-0472">Membrane</keyword>
<dbReference type="PROSITE" id="PS50112">
    <property type="entry name" value="PAS"/>
    <property type="match status" value="1"/>
</dbReference>
<dbReference type="InterPro" id="IPR000160">
    <property type="entry name" value="GGDEF_dom"/>
</dbReference>
<reference evidence="4 5" key="1">
    <citation type="submission" date="2021-02" db="EMBL/GenBank/DDBJ databases">
        <title>Niveibacterium changnyeongensis HC41.</title>
        <authorList>
            <person name="Kang M."/>
        </authorList>
    </citation>
    <scope>NUCLEOTIDE SEQUENCE [LARGE SCALE GENOMIC DNA]</scope>
    <source>
        <strain evidence="4 5">HC41</strain>
    </source>
</reference>
<dbReference type="CDD" id="cd01949">
    <property type="entry name" value="GGDEF"/>
    <property type="match status" value="1"/>
</dbReference>
<protein>
    <submittedName>
        <fullName evidence="4">ABC transporter substrate-binding protein</fullName>
    </submittedName>
</protein>
<sequence>MTALTPSHRNRLTALMRGALTLLVVGIVSFGTLCAPAASAAPEQDRVTLQLKWRHQFQFAGYYAALYKGYYWDAGLDVEIREANEGEDPIQQVLAGRADFGVGTSELLLLRNAGKPVVVLAVIFQHSPLALAARRESGIRSLHDLAGKRVMIEPNSAELFAYLQREGIASDSMQLVTHNFNVQDLVAGKLDAMSVYATDEPFELGEAGVAYELFEPRSSGIDFYGDNLFTTEAQIRKHPERVRAFREATLKGWAYAMQHPDEIINLILTQYGDRHSVEHLRYEAKVMERLLQPTLVEPGYMHVGRWQHIADTYAELGLMPAGASLDGFLYEDGAIGENDRTRRWLMVALAAMVLIAASSAYVLRLNWRLNASRERQRVIIDTAPLALIVLSDDDKVQDWNQAAERTFGWKLEDARARNLLDLLAPDTDRAAMRTLLDDTRRDATGSHSGETWANTASGRRIRCDWRFAVMPSSDGRQHRVVAMAIDVTAQRELESRLQLMAHADPLTGLANRSLFYDRLERALSLAQRHTGHIALIYIDLDDFKQVNDTQGHEAGDIVLRTVAMRLRRLIRDSDTVARIGGDEFVILLLDVPDRDAALVVAHKAEEAVRMSIEVRPAQFAHIGASIGVSLSPQHGSSAEALLRAADAAMYRVKHAGKHGVAVAHGGEANAVD</sequence>
<feature type="transmembrane region" description="Helical" evidence="1">
    <location>
        <begin position="344"/>
        <end position="367"/>
    </location>
</feature>
<dbReference type="InterPro" id="IPR035965">
    <property type="entry name" value="PAS-like_dom_sf"/>
</dbReference>
<dbReference type="SMART" id="SM00267">
    <property type="entry name" value="GGDEF"/>
    <property type="match status" value="1"/>
</dbReference>
<dbReference type="PROSITE" id="PS50887">
    <property type="entry name" value="GGDEF"/>
    <property type="match status" value="1"/>
</dbReference>
<gene>
    <name evidence="4" type="ORF">JY500_14580</name>
</gene>
<dbReference type="PANTHER" id="PTHR44757">
    <property type="entry name" value="DIGUANYLATE CYCLASE DGCP"/>
    <property type="match status" value="1"/>
</dbReference>
<dbReference type="InterPro" id="IPR029787">
    <property type="entry name" value="Nucleotide_cyclase"/>
</dbReference>
<dbReference type="InterPro" id="IPR015168">
    <property type="entry name" value="SsuA/THI5"/>
</dbReference>
<dbReference type="Gene3D" id="3.30.450.20">
    <property type="entry name" value="PAS domain"/>
    <property type="match status" value="1"/>
</dbReference>
<keyword evidence="1" id="KW-0812">Transmembrane</keyword>
<accession>A0ABX7M1R6</accession>
<dbReference type="RefSeq" id="WP_206253530.1">
    <property type="nucleotide sequence ID" value="NZ_CP071060.1"/>
</dbReference>
<dbReference type="InterPro" id="IPR043128">
    <property type="entry name" value="Rev_trsase/Diguanyl_cyclase"/>
</dbReference>
<dbReference type="Pfam" id="PF00990">
    <property type="entry name" value="GGDEF"/>
    <property type="match status" value="1"/>
</dbReference>
<keyword evidence="1" id="KW-1133">Transmembrane helix</keyword>
<feature type="domain" description="PAS" evidence="2">
    <location>
        <begin position="372"/>
        <end position="442"/>
    </location>
</feature>
<evidence type="ECO:0000313" key="4">
    <source>
        <dbReference type="EMBL" id="QSI75712.1"/>
    </source>
</evidence>